<evidence type="ECO:0000313" key="6">
    <source>
        <dbReference type="Proteomes" id="UP000245768"/>
    </source>
</evidence>
<evidence type="ECO:0000259" key="4">
    <source>
        <dbReference type="Pfam" id="PF05368"/>
    </source>
</evidence>
<name>A0A316YTM4_9BASI</name>
<dbReference type="Proteomes" id="UP000245768">
    <property type="component" value="Unassembled WGS sequence"/>
</dbReference>
<dbReference type="STRING" id="215250.A0A316YTM4"/>
<dbReference type="AlphaFoldDB" id="A0A316YTM4"/>
<dbReference type="Pfam" id="PF05368">
    <property type="entry name" value="NmrA"/>
    <property type="match status" value="1"/>
</dbReference>
<evidence type="ECO:0000256" key="3">
    <source>
        <dbReference type="ARBA" id="ARBA00023002"/>
    </source>
</evidence>
<dbReference type="InterPro" id="IPR036291">
    <property type="entry name" value="NAD(P)-bd_dom_sf"/>
</dbReference>
<dbReference type="RefSeq" id="XP_025380118.1">
    <property type="nucleotide sequence ID" value="XM_025520310.1"/>
</dbReference>
<accession>A0A316YTM4</accession>
<keyword evidence="6" id="KW-1185">Reference proteome</keyword>
<organism evidence="5 6">
    <name type="scientific">Acaromyces ingoldii</name>
    <dbReference type="NCBI Taxonomy" id="215250"/>
    <lineage>
        <taxon>Eukaryota</taxon>
        <taxon>Fungi</taxon>
        <taxon>Dikarya</taxon>
        <taxon>Basidiomycota</taxon>
        <taxon>Ustilaginomycotina</taxon>
        <taxon>Exobasidiomycetes</taxon>
        <taxon>Exobasidiales</taxon>
        <taxon>Cryptobasidiaceae</taxon>
        <taxon>Acaromyces</taxon>
    </lineage>
</organism>
<protein>
    <submittedName>
        <fullName evidence="5">NAD(P)-binding protein</fullName>
    </submittedName>
</protein>
<gene>
    <name evidence="5" type="ORF">FA10DRAFT_263652</name>
</gene>
<sequence>MTARKIVSVIGATGNQGAGLIDAILGSKELSSRYALRALVRVPSSSSSQSLAARGVELVKFDLHSADVDAAAKALQGSYALYAQTFTDFGKEDEQFPQGKRLVDASLAAGVKHFVWASLPHVREVTLGRLTHLDYFENKALVERYAEEAKQSKMACSYVMAGCFMSNFISGHMLQPSHDDQADYTWSGPFHPNESHFPLIDPRVDIGKFVVGLLEAGPAKSDGQKIQAVSEWISPADIVATISSLTGKKCVATRVELETFRSFLPGDFGGPFADVLCLNGEYDYYGKGSFSHQAQSDVFFYAGLGPKKSWKKYVEENLPFPFEK</sequence>
<dbReference type="OrthoDB" id="419598at2759"/>
<dbReference type="EMBL" id="KZ819634">
    <property type="protein sequence ID" value="PWN92920.1"/>
    <property type="molecule type" value="Genomic_DNA"/>
</dbReference>
<dbReference type="GO" id="GO:0005634">
    <property type="term" value="C:nucleus"/>
    <property type="evidence" value="ECO:0007669"/>
    <property type="project" value="TreeGrafter"/>
</dbReference>
<dbReference type="Gene3D" id="3.90.25.10">
    <property type="entry name" value="UDP-galactose 4-epimerase, domain 1"/>
    <property type="match status" value="1"/>
</dbReference>
<dbReference type="CDD" id="cd05251">
    <property type="entry name" value="NmrA_like_SDR_a"/>
    <property type="match status" value="1"/>
</dbReference>
<comment type="similarity">
    <text evidence="1">Belongs to the NmrA-type oxidoreductase family.</text>
</comment>
<dbReference type="Gene3D" id="3.40.50.720">
    <property type="entry name" value="NAD(P)-binding Rossmann-like Domain"/>
    <property type="match status" value="1"/>
</dbReference>
<dbReference type="PANTHER" id="PTHR42748">
    <property type="entry name" value="NITROGEN METABOLITE REPRESSION PROTEIN NMRA FAMILY MEMBER"/>
    <property type="match status" value="1"/>
</dbReference>
<dbReference type="SUPFAM" id="SSF51735">
    <property type="entry name" value="NAD(P)-binding Rossmann-fold domains"/>
    <property type="match status" value="1"/>
</dbReference>
<feature type="domain" description="NmrA-like" evidence="4">
    <location>
        <begin position="5"/>
        <end position="287"/>
    </location>
</feature>
<evidence type="ECO:0000256" key="1">
    <source>
        <dbReference type="ARBA" id="ARBA00006328"/>
    </source>
</evidence>
<dbReference type="PANTHER" id="PTHR42748:SF30">
    <property type="entry name" value="NMRA-LIKE DOMAIN-CONTAINING PROTEIN"/>
    <property type="match status" value="1"/>
</dbReference>
<reference evidence="5 6" key="1">
    <citation type="journal article" date="2018" name="Mol. Biol. Evol.">
        <title>Broad Genomic Sampling Reveals a Smut Pathogenic Ancestry of the Fungal Clade Ustilaginomycotina.</title>
        <authorList>
            <person name="Kijpornyongpan T."/>
            <person name="Mondo S.J."/>
            <person name="Barry K."/>
            <person name="Sandor L."/>
            <person name="Lee J."/>
            <person name="Lipzen A."/>
            <person name="Pangilinan J."/>
            <person name="LaButti K."/>
            <person name="Hainaut M."/>
            <person name="Henrissat B."/>
            <person name="Grigoriev I.V."/>
            <person name="Spatafora J.W."/>
            <person name="Aime M.C."/>
        </authorList>
    </citation>
    <scope>NUCLEOTIDE SEQUENCE [LARGE SCALE GENOMIC DNA]</scope>
    <source>
        <strain evidence="5 6">MCA 4198</strain>
    </source>
</reference>
<dbReference type="InterPro" id="IPR008030">
    <property type="entry name" value="NmrA-like"/>
</dbReference>
<keyword evidence="3" id="KW-0560">Oxidoreductase</keyword>
<evidence type="ECO:0000256" key="2">
    <source>
        <dbReference type="ARBA" id="ARBA00022857"/>
    </source>
</evidence>
<dbReference type="GeneID" id="37042226"/>
<dbReference type="InterPro" id="IPR051164">
    <property type="entry name" value="NmrA-like_oxidored"/>
</dbReference>
<dbReference type="InParanoid" id="A0A316YTM4"/>
<keyword evidence="2" id="KW-0521">NADP</keyword>
<evidence type="ECO:0000313" key="5">
    <source>
        <dbReference type="EMBL" id="PWN92920.1"/>
    </source>
</evidence>
<dbReference type="GO" id="GO:0016491">
    <property type="term" value="F:oxidoreductase activity"/>
    <property type="evidence" value="ECO:0007669"/>
    <property type="project" value="UniProtKB-KW"/>
</dbReference>
<proteinExistence type="inferred from homology"/>